<feature type="transmembrane region" description="Helical" evidence="6">
    <location>
        <begin position="217"/>
        <end position="237"/>
    </location>
</feature>
<accession>A0ABQ0GA14</accession>
<keyword evidence="4 6" id="KW-0472">Membrane</keyword>
<dbReference type="Pfam" id="PF07690">
    <property type="entry name" value="MFS_1"/>
    <property type="match status" value="1"/>
</dbReference>
<dbReference type="PROSITE" id="PS50850">
    <property type="entry name" value="MFS"/>
    <property type="match status" value="1"/>
</dbReference>
<dbReference type="InterPro" id="IPR036259">
    <property type="entry name" value="MFS_trans_sf"/>
</dbReference>
<feature type="transmembrane region" description="Helical" evidence="6">
    <location>
        <begin position="102"/>
        <end position="122"/>
    </location>
</feature>
<dbReference type="PANTHER" id="PTHR42718:SF27">
    <property type="entry name" value="TRANSPORTER, PUTATIVE-RELATED"/>
    <property type="match status" value="1"/>
</dbReference>
<feature type="transmembrane region" description="Helical" evidence="6">
    <location>
        <begin position="329"/>
        <end position="354"/>
    </location>
</feature>
<evidence type="ECO:0000259" key="7">
    <source>
        <dbReference type="PROSITE" id="PS50850"/>
    </source>
</evidence>
<feature type="transmembrane region" description="Helical" evidence="6">
    <location>
        <begin position="61"/>
        <end position="81"/>
    </location>
</feature>
<organism evidence="8 9">
    <name type="scientific">Madurella fahalii</name>
    <dbReference type="NCBI Taxonomy" id="1157608"/>
    <lineage>
        <taxon>Eukaryota</taxon>
        <taxon>Fungi</taxon>
        <taxon>Dikarya</taxon>
        <taxon>Ascomycota</taxon>
        <taxon>Pezizomycotina</taxon>
        <taxon>Sordariomycetes</taxon>
        <taxon>Sordariomycetidae</taxon>
        <taxon>Sordariales</taxon>
        <taxon>Sordariales incertae sedis</taxon>
        <taxon>Madurella</taxon>
    </lineage>
</organism>
<dbReference type="RefSeq" id="XP_070916342.1">
    <property type="nucleotide sequence ID" value="XM_071060241.1"/>
</dbReference>
<evidence type="ECO:0000256" key="1">
    <source>
        <dbReference type="ARBA" id="ARBA00004141"/>
    </source>
</evidence>
<feature type="transmembrane region" description="Helical" evidence="6">
    <location>
        <begin position="289"/>
        <end position="309"/>
    </location>
</feature>
<dbReference type="InterPro" id="IPR011701">
    <property type="entry name" value="MFS"/>
</dbReference>
<feature type="transmembrane region" description="Helical" evidence="6">
    <location>
        <begin position="366"/>
        <end position="387"/>
    </location>
</feature>
<dbReference type="EMBL" id="BAAFSV010000002">
    <property type="protein sequence ID" value="GAB1314611.1"/>
    <property type="molecule type" value="Genomic_DNA"/>
</dbReference>
<sequence length="535" mass="57328">MSQTTATRIELDDLPLPFSLSNDKEPSDGHQLPTPPTEPGQLPSQPVETSRRYVSGPRANLIMSQLTLVIAMASVSTGLITTSIPRMAADLSIPPQTSYWPLSVYGLTSGACLLVAGVLADVVGSKRVFAVGNLLLSAFVLGCGLARTNIQLVMFRAMQGIAVALCLPSSVGILARAIASGRRRNLAFACIGLGQILGYFIGLLFGGLFIDTVGWRVGWYTLAAATTALFVAGLYLLPADALADPVTLRALRTKVDWPGALIASTSLALLAYALVQLSNSESSVRNPSIIAMLAVSVALVPAFAAWMHIAERRHYPVLIPNSLWKQTSFVGVCLMVLLSYAVMQTMELFCTLFFQHVQGLDALQSSLRMVPAMVVATLLVLTTGLFIHKVSPIYLVLPSSFLCAGAPLLMALNQPEWPYWYAAFPAQLLQPMSADVLFSIGLIVVSEVFPDDTQALAGAVFNTAGQFGTSIGLALIGIVAERFTQRSPHADKTGPQALADGYRAAFWTAFGWMLLICLIALVSLRKVERVGLKRD</sequence>
<feature type="transmembrane region" description="Helical" evidence="6">
    <location>
        <begin position="257"/>
        <end position="277"/>
    </location>
</feature>
<name>A0ABQ0GA14_9PEZI</name>
<dbReference type="Proteomes" id="UP001628179">
    <property type="component" value="Unassembled WGS sequence"/>
</dbReference>
<keyword evidence="3 6" id="KW-1133">Transmembrane helix</keyword>
<gene>
    <name evidence="8" type="ORF">MFIFM68171_04821</name>
</gene>
<feature type="transmembrane region" description="Helical" evidence="6">
    <location>
        <begin position="419"/>
        <end position="445"/>
    </location>
</feature>
<dbReference type="SUPFAM" id="SSF103473">
    <property type="entry name" value="MFS general substrate transporter"/>
    <property type="match status" value="1"/>
</dbReference>
<evidence type="ECO:0000313" key="8">
    <source>
        <dbReference type="EMBL" id="GAB1314611.1"/>
    </source>
</evidence>
<feature type="transmembrane region" description="Helical" evidence="6">
    <location>
        <begin position="393"/>
        <end position="412"/>
    </location>
</feature>
<evidence type="ECO:0000256" key="5">
    <source>
        <dbReference type="SAM" id="MobiDB-lite"/>
    </source>
</evidence>
<feature type="region of interest" description="Disordered" evidence="5">
    <location>
        <begin position="1"/>
        <end position="49"/>
    </location>
</feature>
<dbReference type="GeneID" id="98175564"/>
<dbReference type="Gene3D" id="1.20.1720.10">
    <property type="entry name" value="Multidrug resistance protein D"/>
    <property type="match status" value="1"/>
</dbReference>
<protein>
    <recommendedName>
        <fullName evidence="7">Major facilitator superfamily (MFS) profile domain-containing protein</fullName>
    </recommendedName>
</protein>
<feature type="domain" description="Major facilitator superfamily (MFS) profile" evidence="7">
    <location>
        <begin position="62"/>
        <end position="528"/>
    </location>
</feature>
<evidence type="ECO:0000256" key="4">
    <source>
        <dbReference type="ARBA" id="ARBA00023136"/>
    </source>
</evidence>
<evidence type="ECO:0000256" key="6">
    <source>
        <dbReference type="SAM" id="Phobius"/>
    </source>
</evidence>
<comment type="subcellular location">
    <subcellularLocation>
        <location evidence="1">Membrane</location>
        <topology evidence="1">Multi-pass membrane protein</topology>
    </subcellularLocation>
</comment>
<feature type="transmembrane region" description="Helical" evidence="6">
    <location>
        <begin position="160"/>
        <end position="179"/>
    </location>
</feature>
<dbReference type="Gene3D" id="1.20.1250.20">
    <property type="entry name" value="MFS general substrate transporter like domains"/>
    <property type="match status" value="1"/>
</dbReference>
<feature type="transmembrane region" description="Helical" evidence="6">
    <location>
        <begin position="504"/>
        <end position="524"/>
    </location>
</feature>
<keyword evidence="2 6" id="KW-0812">Transmembrane</keyword>
<dbReference type="InterPro" id="IPR020846">
    <property type="entry name" value="MFS_dom"/>
</dbReference>
<evidence type="ECO:0000256" key="2">
    <source>
        <dbReference type="ARBA" id="ARBA00022692"/>
    </source>
</evidence>
<feature type="transmembrane region" description="Helical" evidence="6">
    <location>
        <begin position="128"/>
        <end position="148"/>
    </location>
</feature>
<evidence type="ECO:0000313" key="9">
    <source>
        <dbReference type="Proteomes" id="UP001628179"/>
    </source>
</evidence>
<dbReference type="PANTHER" id="PTHR42718">
    <property type="entry name" value="MAJOR FACILITATOR SUPERFAMILY MULTIDRUG TRANSPORTER MFSC"/>
    <property type="match status" value="1"/>
</dbReference>
<feature type="transmembrane region" description="Helical" evidence="6">
    <location>
        <begin position="185"/>
        <end position="210"/>
    </location>
</feature>
<reference evidence="8 9" key="1">
    <citation type="submission" date="2024-09" db="EMBL/GenBank/DDBJ databases">
        <title>Itraconazole resistance in Madurella fahalii resulting from another homologue of gene encoding cytochrome P450 14-alpha sterol demethylase (CYP51).</title>
        <authorList>
            <person name="Yoshioka I."/>
            <person name="Fahal A.H."/>
            <person name="Kaneko S."/>
            <person name="Yaguchi T."/>
        </authorList>
    </citation>
    <scope>NUCLEOTIDE SEQUENCE [LARGE SCALE GENOMIC DNA]</scope>
    <source>
        <strain evidence="8 9">IFM 68171</strain>
    </source>
</reference>
<evidence type="ECO:0000256" key="3">
    <source>
        <dbReference type="ARBA" id="ARBA00022989"/>
    </source>
</evidence>
<comment type="caution">
    <text evidence="8">The sequence shown here is derived from an EMBL/GenBank/DDBJ whole genome shotgun (WGS) entry which is preliminary data.</text>
</comment>
<keyword evidence="9" id="KW-1185">Reference proteome</keyword>
<proteinExistence type="predicted"/>